<dbReference type="PANTHER" id="PTHR46388">
    <property type="entry name" value="NHL REPEAT-CONTAINING PROTEIN 2"/>
    <property type="match status" value="1"/>
</dbReference>
<dbReference type="SUPFAM" id="SSF63825">
    <property type="entry name" value="YWTD domain"/>
    <property type="match status" value="1"/>
</dbReference>
<name>A0A6C0JQC4_9ZZZZ</name>
<evidence type="ECO:0000313" key="1">
    <source>
        <dbReference type="EMBL" id="QHU07593.1"/>
    </source>
</evidence>
<sequence>MTITDYAPSEIEIKSIGIGLIDSQYLDLTSREYLVVGDMYSNIETGLNIGEQHSYYWSDTCNMLPQNILYKMIVNNNGIGINTTRNQFNKNFLNNSLNGIYIENGDIFCDGTISARNIRIINEDGMPYVFNDYILNNSEYIVNNLITAINSNITLANFYQGWNKSYLYNEKLINKNNIFTNSFINIGAGDVDTIDNLHAINVVSPAQTNTIENIQLAIKNRTLSQPITYRNSAGEQVLVKEPAGLRMGIIGMNNESPAIISTTYGMPLEFHVGKSSFDINKLYQNSDDTTIKKDIPEYDNLESYPAMSITSNGNILIGNVNNNEEFNTKFQVSGSSLFDKIYKNDEISGETLELDDIYLRKFGNIFKASNIEAGNFGDGDYKFICNLNIGKNLNVDGNFNVNNLETDQINTYNINTKIITTDTSDEISQFNNPSIFTNSVDYSDNVNVSGTLFYNNYRLNALSVEKIENVITDGDGNIIPQFADLTQDDLSDPNNIILYYGFNSNNNIYPSGSNLAVGGRLGIGIVETDGYNNHKLILKNDTNADFEILIEDSEKLEQDTINKTYIGHINYNSLEINDRSLIFNTNSNPTEKRNIYFYTGIEKNSVINNEISPALSICENNKIGINVDINNNIEHTLEINGTLLVNDIYVNNNGNVGKIYSFLENTIGNTNYLLINNDNINSKYFFNYKNSDINQNIVSRSKGLNIQGGINSKSDSIDSLNGGYFENNVKLASFKYINANDFSLKNHPKTSYINTNIIIGIQDLSDESKESLVKNTDTSKPLVIRNISEKDYNDTIIRLYRGIINRTENLNEYNSSKYTGIDFCEWVPSTGNRDKDRWYIYRNHDNLVQTIDNYPGIFEIGYSDNEFHTNKSGLEIFYRRNNNSIVSSSQPANPEDPQNYYFVFNRPKTEIIDPDYINNIKNKKTVEIYGDLDVKGRIFINGVELDNIGEHSHSIGDTIVPGTTTNVYHDPNEITDDIEITGKNIGIFQKIRTVIGDYDINSVDIMNNVNENENNNVIFYTADDKCVSSFISTYEKHTFEKQNANRVKFDLKLSNFYKDNYDDDKERFKTFDTNVINFVLSAENNDQDVVKNANFNYESLFSIENKKKKMISFYNNTENIYVNIGNHNSYSYLNKLNNICLHIEDNSEYLLQLTNNELAKNSKIVFHNKSETNKNHFWTIDGPNVNTNNFNIKYTFNDNVNDLDANYNLNTSTNLTLTNDNKIGINNSIPLSTVDINSSNNNILNLRNYYLQDNNLELDTSKYNVIEVNNDDFEYDLSFNNTNNLSIFNFNYNVNIIPANIPNETIDGKFIYSIFKETDGYIKITNKSNTFSNKLNIIIYKTNLTFSFDDYSDVELDKFWKFDTNIHLNDNYILVINNNITLPSLENFSHILDSDKWNFQFSEDLHNNFNIKTDNSNFDITYDDILNTKIDFLINNHYKYIDSSKLNIQFKLVNIGKNYDFLDDKYNLHCTFQNKIFNEGNASTYYKTYVNENYNNELKINIHTSNELYIDKTIRNSNYNIDVLYEIDNDFNFNLSGPSTIINNNPINTNLISYSYNYDTLTNIYNFETTNILNSTPDGINVVEIPIRSEPPITKDILYEYNNTNQTINLLGNDIDISSVIDQNINIKINNKYDKYIGNEDITHYIITNVVKDKAHIIFENEILGQPSIINNEIYSTFDGNLIIKSYDTENKEQNDLIEFKNDKSINAENSTLYIKNITVDNIFDRASGNSIINLLEKKELTETHTADNFTMKTINQDFITSNKLIHLTNHQHTSFGAASTDILKIKKTADYDSLQVNGDTIYNDVLKITANNSLDIIEKNMLSLSLLNSTSIANFGSANNPAKIGIGMDKENIDHYLDVNGDLRLTTNNISELENPHITLNSHRNNALLDYYEDNKYNHNLIYSTDGELKITAYNDLNSKTKDLIKLNDGKVEFDELETTKIIANEIYDNLGNSYFPDFHNLNNSEFLYNISNLHIISSNVQFTTSNINIALEDIKNNYFSINKVRSIELDTVLNNNISFENIEDISLKYNKEYNYVYSSIVQKAENQFYSSSLTHHTINYLTASSDSIIAGISETSGLADGQNGSDDLPDPLFNYITSIIYSDNYIYIADKGNSKIRFLDLDSDNVVRSFVFDSQTDDIEHPTCLVKNSNTLYVSNDKYIYEIDITNIDSNYETLTYNRIVGSDELGYKDGSLDESKFKNINAMCYDNNKNVLYISDDNYSIRKVDLSNEIVLTIAGYLPNNIDDLSFSGSTVGDGIDARFNNIKKLIKVPGEEYLIILDNDSNNSRILAYDIENSFVSLIYNYNGEVSDLLLDIENNKILYLITRSSYFIKITIQDDYGIYNKTNITFHESDTNIFRITSIPHDSINYPYYTLEKDYNPEQLVDSMTVKTNYKNTFVKFGSDDTYKKAFIGISKEPVYGTELDVNGLINTSNLNVNNLIKSLNIETNNLKVKYLENYDAYNTDIILKSSIKTDGNNLSLGDFADRDKRFENIYIRNNFDIERYRLSVDTTSHYLKFTNTLDNDNFIRTKQSGVILHNNTDSSRSEIKYINNKLNVTNYNSGGDLLFRNEDFSGTITTSNIDIQNTLHSFEGIISNLTVYEDTHLNSNVYIYNALNVNSNIIANNDIICNGVSYFNDDIIVQNRISTNDLYVSSNILVDDSINLNGLLTTQDIHTDDIYIDNNAVVNNDLEIMQKLFTSNEVYFYSNLNVQNNLIVKDTLTTCNLEIIGNLTYVETTQYQTENLHIINDQGDGPSLKITHKKKDDISDDNNIVVINNIEDSDSDNKNIIINDNCYLGIHKSPEVELDILGNIQFTNSINSVSRDALNRIQLLDEPILNKFEDTSNYIGRVDNASSNFTHQVYDYLKYVSNLDVLNDWHHPIVKEFDNAGNLIDNYNIKTINNNIYVNSTINSDEYYIVLKNDTEFSQKHYQLSLVNNTLADVLLVGGGGLGINSIYNDIYLNNRFKTISKLKTINFNNYYLFDISEDYMYYYNDDDTSIYKCNLNDLTDETPLFSVISFDLTDSIMKVSKNNELLILNKENSILINNLHKSTNIEIGNDISGNNDGNFEDARFNKIKDFAINSKNNIIYVAENKKIRKIDLKNEKVSTVITFVNDISYIDITNDDNFIYISQINSSNPVLSYSIIKLNLKNLEVIPIIENIALEINYLSLDKINNKYLLYNDQYNIHYYDLINNTSSQITKYDDDNIYKYFKITYDNNSIIFIKNELYIYYYNFNYENTLPLNLPAPGGAGSLLFRKDLILNKGIYDLYVANNLSSSYKIDDDDYYPNNYSLNDNFDSQLLVWLDANNASNKANLSTNTSKLQSTITISDDQFYNDSESGLNYYNFLNSLIIQFTQNKPENNLNYFIVFKNTNIDNASNTNIFNIKLQDITIETTETTSKTSTREFSFNTNNDGKLTNYQYNTNINIGGNITKQTKHTIQHSINEINILNIQISENSSETTKFFMNNVIFYDDNNTTPNQYTENYNSILTITQKDTNNIQIYEIIIINRNLDENERDSLYNYLYYENNDIQIPKIIKTINEDGYNTIGFGAIVNGGTSAKENYNNINLPGLYKGYEVSNDYVLINDQYNNKEIVSDITNGGTGYSGLNYDNNIYNGQKGFQSDSIINQGDLSSLPTEYSYGAPSYDINKESITYGKNGNGTDISTLISENYSGSGSVGGINNIFSKYPIINNSINKNILRLSTTSDTYDINIYDTIIKIDIASEFNVIMIDSNTTTGKYIDATINLNPGNYKIIINNNDNHIKFCNNDGITLLVDSKKLDTEDMTGWSNIDTLQNNYISSYDQFYCKLIKLTLIEKEEDEEDLTFDDSDTNFYYNFDETKSGSGIIILKYNIKKDVVNTIEDKFDKRLKLLEEALLFSRINTYSDNKESIMFFKNNEITKYYNNMFIDQSYTGIFVDLTDKNEYNTVEENFIFKWSIKYNLEDNYRDYVPNTNSKNINFITNTHLIKFNDYLHIPVNKYVYIDNVNLEINDTIYNYNNNAYVSKIEYKNINITPIKTDIFPINNFKYKSDDLLTQTEITIDNNLIKWSSHNESYDAQSDKYYPLNIFNHNIKYGEWDIDNYNDSDGSYIPSSASFKIDNLDKVGEWILINFDKEITLTSIDLILEDNIKLMEWYLGGRNDITSTNFDNIIEGDVSDSGNISIDNANTYTSFILIVSKINVRNTQLKIKNIKLYGNYKDWDI</sequence>
<dbReference type="PANTHER" id="PTHR46388:SF2">
    <property type="entry name" value="NHL REPEAT-CONTAINING PROTEIN 2"/>
    <property type="match status" value="1"/>
</dbReference>
<organism evidence="1">
    <name type="scientific">viral metagenome</name>
    <dbReference type="NCBI Taxonomy" id="1070528"/>
    <lineage>
        <taxon>unclassified sequences</taxon>
        <taxon>metagenomes</taxon>
        <taxon>organismal metagenomes</taxon>
    </lineage>
</organism>
<proteinExistence type="predicted"/>
<dbReference type="SUPFAM" id="SSF50969">
    <property type="entry name" value="YVTN repeat-like/Quinoprotein amine dehydrogenase"/>
    <property type="match status" value="1"/>
</dbReference>
<accession>A0A6C0JQC4</accession>
<dbReference type="InterPro" id="IPR011044">
    <property type="entry name" value="Quino_amine_DH_bsu"/>
</dbReference>
<reference evidence="1" key="1">
    <citation type="journal article" date="2020" name="Nature">
        <title>Giant virus diversity and host interactions through global metagenomics.</title>
        <authorList>
            <person name="Schulz F."/>
            <person name="Roux S."/>
            <person name="Paez-Espino D."/>
            <person name="Jungbluth S."/>
            <person name="Walsh D.A."/>
            <person name="Denef V.J."/>
            <person name="McMahon K.D."/>
            <person name="Konstantinidis K.T."/>
            <person name="Eloe-Fadrosh E.A."/>
            <person name="Kyrpides N.C."/>
            <person name="Woyke T."/>
        </authorList>
    </citation>
    <scope>NUCLEOTIDE SEQUENCE</scope>
    <source>
        <strain evidence="1">GVMAG-S-1040241-154</strain>
    </source>
</reference>
<dbReference type="EMBL" id="MN740684">
    <property type="protein sequence ID" value="QHU07593.1"/>
    <property type="molecule type" value="Genomic_DNA"/>
</dbReference>
<protein>
    <submittedName>
        <fullName evidence="1">Uncharacterized protein</fullName>
    </submittedName>
</protein>